<feature type="region of interest" description="Disordered" evidence="1">
    <location>
        <begin position="48"/>
        <end position="206"/>
    </location>
</feature>
<dbReference type="GO" id="GO:0030229">
    <property type="term" value="F:very-low-density lipoprotein particle receptor activity"/>
    <property type="evidence" value="ECO:0007669"/>
    <property type="project" value="TreeGrafter"/>
</dbReference>
<sequence length="1018" mass="111011">MDFLRLHLPGLHQALRGALDSFNAFLFYLMGDEVPTVEQEAQAAKELREVAAGKPEKTREEEAQEALEGLRDSQSRGSGKPGGSGEAGRRLEGSSAAEQTWGWGKGSSPGSQADGQDTGTWEAARAFRDQEPSAPLEARKKSETGSRAQQDRSSQSQDRQESSEQEVNRGETLRTWEQEEEEEEEEEVRATEPGMARGVESEWTWHRKPEVKAGADGQKVAGNSGETEQVVLEAETEGSGTRGPGKEGEGLVVVRSGQSIRTQGTGVESEDWATLGREEARITSSGREEVWTDLAREEADLPGVRGTEYGPVSGERIPEATGKVCVLDKATKEVQEKEVKRETEVKLFRRQTQALGTEEREEAAEGQTAEREAAEGQESEEEAGEGFEGEINQHGKEAKGRQNLQFRANGVGLEEEVHAEEGRAEEGSCLASEAELTLDKEARDDSDLEAVPEARSDEFVEERSKEAQRSQEVLEEEWDDLKHRVTEDQEHELMGGVLTPTEQPEEELGFWEELGRVSDLRKEEMERRLEECYRYTGSVDPEVPAGEAWGNQRRRDRGSRNSQEVKTDAEDGKEEATGGQALEAKANGDWESELPEIQRCVTEEGEAFVAENQELQGRPGEEAGIGQSLEQSEARETEDSKVEASVPWEADLTSRGGWRLQEAALGLQDHEDTQTNSLVPEIVEDEAVLVVRAAGTEEGSEWEAGAVWVGEYGREEAEGEAELVEAAGGENGDGQDFGLEASAEEEMTGRAGEGEALEAREGELAEVGGPAVAEEEGGAMEDFISGPQAARAEDAVAIAEAEGLPGEQPLLEEEAGAWQAREQRKDGEGQRGDHHPEGEAQRLLDMEDTGTGGQRPEAKETDPEGLEDVQDQEGQPTQRALVEALPGPSETEAAGSAQGDTHSSWCEALLPGSPLDVSVPRSRVLLSRSSSQRRSRPSFRRTLAPEQPEDPPSPQPEEGLSDPEQRPLQLEETPEPSPPRPEGTPVPARRKPLGHGFGLAHPGMMQELQARLGRPKPQ</sequence>
<dbReference type="AlphaFoldDB" id="A0A8D2DQC0"/>
<dbReference type="GeneTree" id="ENSGT00530000065031"/>
<feature type="compositionally biased region" description="Polar residues" evidence="1">
    <location>
        <begin position="256"/>
        <end position="266"/>
    </location>
</feature>
<feature type="compositionally biased region" description="Basic and acidic residues" evidence="1">
    <location>
        <begin position="632"/>
        <end position="642"/>
    </location>
</feature>
<feature type="region of interest" description="Disordered" evidence="1">
    <location>
        <begin position="537"/>
        <end position="655"/>
    </location>
</feature>
<dbReference type="GO" id="GO:0006641">
    <property type="term" value="P:triglyceride metabolic process"/>
    <property type="evidence" value="ECO:0007669"/>
    <property type="project" value="TreeGrafter"/>
</dbReference>
<feature type="compositionally biased region" description="Pro residues" evidence="1">
    <location>
        <begin position="975"/>
        <end position="984"/>
    </location>
</feature>
<feature type="region of interest" description="Disordered" evidence="1">
    <location>
        <begin position="800"/>
        <end position="1018"/>
    </location>
</feature>
<feature type="compositionally biased region" description="Polar residues" evidence="1">
    <location>
        <begin position="108"/>
        <end position="119"/>
    </location>
</feature>
<feature type="compositionally biased region" description="Basic and acidic residues" evidence="1">
    <location>
        <begin position="480"/>
        <end position="493"/>
    </location>
</feature>
<dbReference type="PANTHER" id="PTHR15964">
    <property type="entry name" value="APOLIPOPROTEIN B48 RECEPTOR"/>
    <property type="match status" value="1"/>
</dbReference>
<protein>
    <submittedName>
        <fullName evidence="2">Apolipoprotein B receptor</fullName>
    </submittedName>
</protein>
<feature type="region of interest" description="Disordered" evidence="1">
    <location>
        <begin position="233"/>
        <end position="272"/>
    </location>
</feature>
<feature type="region of interest" description="Disordered" evidence="1">
    <location>
        <begin position="348"/>
        <end position="507"/>
    </location>
</feature>
<feature type="compositionally biased region" description="Low complexity" evidence="1">
    <location>
        <begin position="800"/>
        <end position="809"/>
    </location>
</feature>
<gene>
    <name evidence="2" type="primary">APOBR</name>
</gene>
<feature type="compositionally biased region" description="Low complexity" evidence="1">
    <location>
        <begin position="146"/>
        <end position="157"/>
    </location>
</feature>
<dbReference type="GO" id="GO:0005886">
    <property type="term" value="C:plasma membrane"/>
    <property type="evidence" value="ECO:0007669"/>
    <property type="project" value="Ensembl"/>
</dbReference>
<reference evidence="2" key="1">
    <citation type="submission" date="2025-08" db="UniProtKB">
        <authorList>
            <consortium name="Ensembl"/>
        </authorList>
    </citation>
    <scope>IDENTIFICATION</scope>
</reference>
<feature type="compositionally biased region" description="Acidic residues" evidence="1">
    <location>
        <begin position="375"/>
        <end position="388"/>
    </location>
</feature>
<dbReference type="InterPro" id="IPR026158">
    <property type="entry name" value="ApolipoprotB_rcpt"/>
</dbReference>
<evidence type="ECO:0000256" key="1">
    <source>
        <dbReference type="SAM" id="MobiDB-lite"/>
    </source>
</evidence>
<dbReference type="GO" id="GO:0006869">
    <property type="term" value="P:lipid transport"/>
    <property type="evidence" value="ECO:0007669"/>
    <property type="project" value="InterPro"/>
</dbReference>
<feature type="compositionally biased region" description="Basic and acidic residues" evidence="1">
    <location>
        <begin position="158"/>
        <end position="177"/>
    </location>
</feature>
<feature type="compositionally biased region" description="Basic and acidic residues" evidence="1">
    <location>
        <begin position="391"/>
        <end position="400"/>
    </location>
</feature>
<proteinExistence type="predicted"/>
<feature type="compositionally biased region" description="Basic and acidic residues" evidence="1">
    <location>
        <begin position="821"/>
        <end position="845"/>
    </location>
</feature>
<feature type="compositionally biased region" description="Acidic residues" evidence="1">
    <location>
        <begin position="178"/>
        <end position="187"/>
    </location>
</feature>
<dbReference type="PANTHER" id="PTHR15964:SF0">
    <property type="entry name" value="APOLIPOPROTEIN B RECEPTOR"/>
    <property type="match status" value="1"/>
</dbReference>
<feature type="compositionally biased region" description="Basic and acidic residues" evidence="1">
    <location>
        <begin position="452"/>
        <end position="469"/>
    </location>
</feature>
<feature type="compositionally biased region" description="Basic and acidic residues" evidence="1">
    <location>
        <begin position="48"/>
        <end position="61"/>
    </location>
</feature>
<dbReference type="Ensembl" id="ENSSVLT00005030193.1">
    <property type="protein sequence ID" value="ENSSVLP00005027161.1"/>
    <property type="gene ID" value="ENSSVLG00005021488.1"/>
</dbReference>
<evidence type="ECO:0000313" key="3">
    <source>
        <dbReference type="Proteomes" id="UP000694564"/>
    </source>
</evidence>
<reference evidence="2" key="2">
    <citation type="submission" date="2025-09" db="UniProtKB">
        <authorList>
            <consortium name="Ensembl"/>
        </authorList>
    </citation>
    <scope>IDENTIFICATION</scope>
</reference>
<feature type="compositionally biased region" description="Basic and acidic residues" evidence="1">
    <location>
        <begin position="415"/>
        <end position="426"/>
    </location>
</feature>
<evidence type="ECO:0000313" key="2">
    <source>
        <dbReference type="Ensembl" id="ENSSVLP00005027161.1"/>
    </source>
</evidence>
<accession>A0A8D2DQC0</accession>
<feature type="compositionally biased region" description="Basic and acidic residues" evidence="1">
    <location>
        <begin position="563"/>
        <end position="576"/>
    </location>
</feature>
<name>A0A8D2DQC0_SCIVU</name>
<feature type="compositionally biased region" description="Low complexity" evidence="1">
    <location>
        <begin position="918"/>
        <end position="930"/>
    </location>
</feature>
<feature type="compositionally biased region" description="Basic and acidic residues" evidence="1">
    <location>
        <begin position="125"/>
        <end position="144"/>
    </location>
</feature>
<dbReference type="GO" id="GO:0005813">
    <property type="term" value="C:centrosome"/>
    <property type="evidence" value="ECO:0007669"/>
    <property type="project" value="Ensembl"/>
</dbReference>
<dbReference type="Proteomes" id="UP000694564">
    <property type="component" value="Chromosome 18"/>
</dbReference>
<organism evidence="2 3">
    <name type="scientific">Sciurus vulgaris</name>
    <name type="common">Eurasian red squirrel</name>
    <dbReference type="NCBI Taxonomy" id="55149"/>
    <lineage>
        <taxon>Eukaryota</taxon>
        <taxon>Metazoa</taxon>
        <taxon>Chordata</taxon>
        <taxon>Craniata</taxon>
        <taxon>Vertebrata</taxon>
        <taxon>Euteleostomi</taxon>
        <taxon>Mammalia</taxon>
        <taxon>Eutheria</taxon>
        <taxon>Euarchontoglires</taxon>
        <taxon>Glires</taxon>
        <taxon>Rodentia</taxon>
        <taxon>Sciuromorpha</taxon>
        <taxon>Sciuridae</taxon>
        <taxon>Sciurinae</taxon>
        <taxon>Sciurini</taxon>
        <taxon>Sciurus</taxon>
    </lineage>
</organism>
<keyword evidence="3" id="KW-1185">Reference proteome</keyword>